<dbReference type="GO" id="GO:0005615">
    <property type="term" value="C:extracellular space"/>
    <property type="evidence" value="ECO:0007669"/>
    <property type="project" value="UniProtKB-KW"/>
</dbReference>
<reference evidence="5" key="1">
    <citation type="submission" date="2025-05" db="UniProtKB">
        <authorList>
            <consortium name="Ensembl"/>
        </authorList>
    </citation>
    <scope>IDENTIFICATION</scope>
</reference>
<evidence type="ECO:0000259" key="3">
    <source>
        <dbReference type="SMART" id="SM00199"/>
    </source>
</evidence>
<dbReference type="Ensembl" id="ENSKMAT00000018747.1">
    <property type="protein sequence ID" value="ENSKMAP00000018490.1"/>
    <property type="gene ID" value="ENSKMAG00000013767.1"/>
</dbReference>
<accession>A0A3Q3AQ68</accession>
<name>A0A3Q3AQ68_KRYMA</name>
<dbReference type="OMA" id="NESCCPG"/>
<evidence type="ECO:0000313" key="6">
    <source>
        <dbReference type="Proteomes" id="UP000264800"/>
    </source>
</evidence>
<dbReference type="GeneID" id="119617725"/>
<proteinExistence type="predicted"/>
<dbReference type="InterPro" id="IPR036048">
    <property type="entry name" value="Interleukin_8-like_sf"/>
</dbReference>
<keyword evidence="1" id="KW-0202">Cytokine</keyword>
<dbReference type="InterPro" id="IPR001811">
    <property type="entry name" value="Chemokine_IL8-like_dom"/>
</dbReference>
<evidence type="ECO:0000313" key="5">
    <source>
        <dbReference type="Ensembl" id="ENSKMAP00000018490.1"/>
    </source>
</evidence>
<dbReference type="KEGG" id="kmr:119617725"/>
<keyword evidence="6" id="KW-1185">Reference proteome</keyword>
<feature type="chain" id="PRO_5044598502" evidence="2">
    <location>
        <begin position="22"/>
        <end position="107"/>
    </location>
</feature>
<dbReference type="GO" id="GO:0006955">
    <property type="term" value="P:immune response"/>
    <property type="evidence" value="ECO:0007669"/>
    <property type="project" value="InterPro"/>
</dbReference>
<dbReference type="OrthoDB" id="8934837at2759"/>
<dbReference type="SUPFAM" id="SSF54117">
    <property type="entry name" value="Interleukin 8-like chemokines"/>
    <property type="match status" value="1"/>
</dbReference>
<dbReference type="RefSeq" id="XP_017259820.1">
    <property type="nucleotide sequence ID" value="XM_017404331.3"/>
</dbReference>
<dbReference type="AlphaFoldDB" id="A0A3Q3AQ68"/>
<feature type="domain" description="Chemokine interleukin-8-like" evidence="3">
    <location>
        <begin position="31"/>
        <end position="89"/>
    </location>
</feature>
<dbReference type="GeneID" id="108228727"/>
<organism evidence="5 6">
    <name type="scientific">Kryptolebias marmoratus</name>
    <name type="common">Mangrove killifish</name>
    <name type="synonym">Rivulus marmoratus</name>
    <dbReference type="NCBI Taxonomy" id="37003"/>
    <lineage>
        <taxon>Eukaryota</taxon>
        <taxon>Metazoa</taxon>
        <taxon>Chordata</taxon>
        <taxon>Craniata</taxon>
        <taxon>Vertebrata</taxon>
        <taxon>Euteleostomi</taxon>
        <taxon>Actinopterygii</taxon>
        <taxon>Neopterygii</taxon>
        <taxon>Teleostei</taxon>
        <taxon>Neoteleostei</taxon>
        <taxon>Acanthomorphata</taxon>
        <taxon>Ovalentaria</taxon>
        <taxon>Atherinomorphae</taxon>
        <taxon>Cyprinodontiformes</taxon>
        <taxon>Rivulidae</taxon>
        <taxon>Kryptolebias</taxon>
    </lineage>
</organism>
<dbReference type="Pfam" id="PF00048">
    <property type="entry name" value="IL8"/>
    <property type="match status" value="1"/>
</dbReference>
<dbReference type="Ensembl" id="ENSKMAT00000005420.1">
    <property type="protein sequence ID" value="ENSKMAP00000005328.1"/>
    <property type="gene ID" value="ENSKMAG00000004039.1"/>
</dbReference>
<dbReference type="PANTHER" id="PTHR12015:SF198">
    <property type="entry name" value="PLATELET BASIC PROTEIN"/>
    <property type="match status" value="1"/>
</dbReference>
<evidence type="ECO:0000313" key="4">
    <source>
        <dbReference type="Ensembl" id="ENSKMAP00000005328.1"/>
    </source>
</evidence>
<evidence type="ECO:0000256" key="2">
    <source>
        <dbReference type="SAM" id="SignalP"/>
    </source>
</evidence>
<dbReference type="InterPro" id="IPR039809">
    <property type="entry name" value="Chemokine_b/g/d"/>
</dbReference>
<dbReference type="Proteomes" id="UP000264800">
    <property type="component" value="Unplaced"/>
</dbReference>
<dbReference type="Gene3D" id="2.40.50.40">
    <property type="match status" value="1"/>
</dbReference>
<protein>
    <submittedName>
        <fullName evidence="4">C-C motif chemokine 22-like</fullName>
    </submittedName>
</protein>
<dbReference type="RefSeq" id="XP_037835894.1">
    <property type="nucleotide sequence ID" value="XM_037979966.1"/>
</dbReference>
<keyword evidence="2" id="KW-0732">Signal</keyword>
<dbReference type="PANTHER" id="PTHR12015">
    <property type="entry name" value="SMALL INDUCIBLE CYTOKINE A"/>
    <property type="match status" value="1"/>
</dbReference>
<dbReference type="SMART" id="SM00199">
    <property type="entry name" value="SCY"/>
    <property type="match status" value="1"/>
</dbReference>
<sequence length="107" mass="12027">MKTLVTLCLLAFLCFLSYSSAAPLGPELVLGGSCCTDHSQHRIPKNRVKQLRMSPRHCMKKSLIVTTVRNKILCIDASWDWAQVLLEDFNKGRNASTNLNTLKPVRL</sequence>
<evidence type="ECO:0000256" key="1">
    <source>
        <dbReference type="ARBA" id="ARBA00022514"/>
    </source>
</evidence>
<feature type="signal peptide" evidence="2">
    <location>
        <begin position="1"/>
        <end position="21"/>
    </location>
</feature>
<dbReference type="GO" id="GO:0008009">
    <property type="term" value="F:chemokine activity"/>
    <property type="evidence" value="ECO:0007669"/>
    <property type="project" value="InterPro"/>
</dbReference>
<dbReference type="GeneTree" id="ENSGT01030000235215"/>
<dbReference type="KEGG" id="kmr:108228727"/>